<feature type="transmembrane region" description="Helical" evidence="6">
    <location>
        <begin position="135"/>
        <end position="155"/>
    </location>
</feature>
<dbReference type="STRING" id="119641.SAMN05421842_10978"/>
<dbReference type="InterPro" id="IPR005829">
    <property type="entry name" value="Sugar_transporter_CS"/>
</dbReference>
<feature type="transmembrane region" description="Helical" evidence="6">
    <location>
        <begin position="100"/>
        <end position="123"/>
    </location>
</feature>
<dbReference type="InterPro" id="IPR011701">
    <property type="entry name" value="MFS"/>
</dbReference>
<evidence type="ECO:0000256" key="1">
    <source>
        <dbReference type="ARBA" id="ARBA00004651"/>
    </source>
</evidence>
<dbReference type="PROSITE" id="PS00216">
    <property type="entry name" value="SUGAR_TRANSPORT_1"/>
    <property type="match status" value="1"/>
</dbReference>
<gene>
    <name evidence="8" type="ORF">SAMN05421842_10978</name>
</gene>
<evidence type="ECO:0000256" key="4">
    <source>
        <dbReference type="ARBA" id="ARBA00022989"/>
    </source>
</evidence>
<protein>
    <submittedName>
        <fullName evidence="8">Predicted arabinose efflux permease, MFS family</fullName>
    </submittedName>
</protein>
<feature type="transmembrane region" description="Helical" evidence="6">
    <location>
        <begin position="45"/>
        <end position="65"/>
    </location>
</feature>
<feature type="transmembrane region" description="Helical" evidence="6">
    <location>
        <begin position="167"/>
        <end position="188"/>
    </location>
</feature>
<sequence length="410" mass="44924">MQQKEKLWAKHFILALIITIGVNLTCNLLLSTISIYAKKITQVDSYAGLMTGVFTLSSLIIRLFAGKLLDKLGRKKILLLGIFITAFATISYAFTDQIFWILVFRALQGIGFGISSTAIATIVTDVTPESRLLEGIGYTGVGLTITTAIGPSIALKIVGNDYEDFHLLFITTFIVSIITLVISFALSYENKTNTTIYKKQKDDKITISSWGRKIIIPGLILFLAAVAESTILSFTALYGIYLGFGSIGLFFTINALGILVSRLFINQIVNRLGMNTVLFIGLPVFSMMILGISMVKTTSMLITFGFFCGIMMGTLLPIINVMIINTVSKDMRGMANAIFYALLDGGYGIGSIMWGSVVISYGYRYIYFGASIVLAIASLIFSIKLIYSKIKTNKSKIKFNNNCTSSNKLG</sequence>
<evidence type="ECO:0000256" key="5">
    <source>
        <dbReference type="ARBA" id="ARBA00023136"/>
    </source>
</evidence>
<dbReference type="SUPFAM" id="SSF103473">
    <property type="entry name" value="MFS general substrate transporter"/>
    <property type="match status" value="1"/>
</dbReference>
<evidence type="ECO:0000259" key="7">
    <source>
        <dbReference type="PROSITE" id="PS50850"/>
    </source>
</evidence>
<keyword evidence="3 6" id="KW-0812">Transmembrane</keyword>
<feature type="transmembrane region" description="Helical" evidence="6">
    <location>
        <begin position="77"/>
        <end position="94"/>
    </location>
</feature>
<feature type="transmembrane region" description="Helical" evidence="6">
    <location>
        <begin position="214"/>
        <end position="234"/>
    </location>
</feature>
<dbReference type="PANTHER" id="PTHR23531:SF1">
    <property type="entry name" value="QUINOLENE RESISTANCE PROTEIN NORA"/>
    <property type="match status" value="1"/>
</dbReference>
<dbReference type="GO" id="GO:0022857">
    <property type="term" value="F:transmembrane transporter activity"/>
    <property type="evidence" value="ECO:0007669"/>
    <property type="project" value="InterPro"/>
</dbReference>
<comment type="subcellular location">
    <subcellularLocation>
        <location evidence="1">Cell membrane</location>
        <topology evidence="1">Multi-pass membrane protein</topology>
    </subcellularLocation>
</comment>
<evidence type="ECO:0000313" key="9">
    <source>
        <dbReference type="Proteomes" id="UP000199263"/>
    </source>
</evidence>
<dbReference type="GO" id="GO:0005886">
    <property type="term" value="C:plasma membrane"/>
    <property type="evidence" value="ECO:0007669"/>
    <property type="project" value="UniProtKB-SubCell"/>
</dbReference>
<proteinExistence type="predicted"/>
<dbReference type="InterPro" id="IPR036259">
    <property type="entry name" value="MFS_trans_sf"/>
</dbReference>
<organism evidence="8 9">
    <name type="scientific">Clostridium uliginosum</name>
    <dbReference type="NCBI Taxonomy" id="119641"/>
    <lineage>
        <taxon>Bacteria</taxon>
        <taxon>Bacillati</taxon>
        <taxon>Bacillota</taxon>
        <taxon>Clostridia</taxon>
        <taxon>Eubacteriales</taxon>
        <taxon>Clostridiaceae</taxon>
        <taxon>Clostridium</taxon>
    </lineage>
</organism>
<dbReference type="CDD" id="cd17489">
    <property type="entry name" value="MFS_YfcJ_like"/>
    <property type="match status" value="1"/>
</dbReference>
<dbReference type="Gene3D" id="1.20.1250.20">
    <property type="entry name" value="MFS general substrate transporter like domains"/>
    <property type="match status" value="1"/>
</dbReference>
<keyword evidence="2" id="KW-0813">Transport</keyword>
<dbReference type="AlphaFoldDB" id="A0A1I1LXJ5"/>
<evidence type="ECO:0000313" key="8">
    <source>
        <dbReference type="EMBL" id="SFC77839.1"/>
    </source>
</evidence>
<feature type="transmembrane region" description="Helical" evidence="6">
    <location>
        <begin position="365"/>
        <end position="387"/>
    </location>
</feature>
<dbReference type="Proteomes" id="UP000199263">
    <property type="component" value="Unassembled WGS sequence"/>
</dbReference>
<feature type="domain" description="Major facilitator superfamily (MFS) profile" evidence="7">
    <location>
        <begin position="11"/>
        <end position="387"/>
    </location>
</feature>
<dbReference type="PROSITE" id="PS50850">
    <property type="entry name" value="MFS"/>
    <property type="match status" value="1"/>
</dbReference>
<dbReference type="EMBL" id="FOMG01000009">
    <property type="protein sequence ID" value="SFC77839.1"/>
    <property type="molecule type" value="Genomic_DNA"/>
</dbReference>
<dbReference type="InterPro" id="IPR020846">
    <property type="entry name" value="MFS_dom"/>
</dbReference>
<dbReference type="OrthoDB" id="9814001at2"/>
<dbReference type="InterPro" id="IPR052714">
    <property type="entry name" value="MFS_Exporter"/>
</dbReference>
<evidence type="ECO:0000256" key="2">
    <source>
        <dbReference type="ARBA" id="ARBA00022448"/>
    </source>
</evidence>
<feature type="transmembrane region" description="Helical" evidence="6">
    <location>
        <begin position="337"/>
        <end position="359"/>
    </location>
</feature>
<accession>A0A1I1LXJ5</accession>
<evidence type="ECO:0000256" key="3">
    <source>
        <dbReference type="ARBA" id="ARBA00022692"/>
    </source>
</evidence>
<feature type="transmembrane region" description="Helical" evidence="6">
    <location>
        <begin position="240"/>
        <end position="265"/>
    </location>
</feature>
<evidence type="ECO:0000256" key="6">
    <source>
        <dbReference type="SAM" id="Phobius"/>
    </source>
</evidence>
<reference evidence="8 9" key="1">
    <citation type="submission" date="2016-10" db="EMBL/GenBank/DDBJ databases">
        <authorList>
            <person name="de Groot N.N."/>
        </authorList>
    </citation>
    <scope>NUCLEOTIDE SEQUENCE [LARGE SCALE GENOMIC DNA]</scope>
    <source>
        <strain evidence="8 9">DSM 12992</strain>
    </source>
</reference>
<feature type="transmembrane region" description="Helical" evidence="6">
    <location>
        <begin position="12"/>
        <end position="33"/>
    </location>
</feature>
<keyword evidence="9" id="KW-1185">Reference proteome</keyword>
<keyword evidence="4 6" id="KW-1133">Transmembrane helix</keyword>
<dbReference type="RefSeq" id="WP_090090649.1">
    <property type="nucleotide sequence ID" value="NZ_FOMG01000009.1"/>
</dbReference>
<keyword evidence="5 6" id="KW-0472">Membrane</keyword>
<dbReference type="PANTHER" id="PTHR23531">
    <property type="entry name" value="QUINOLENE RESISTANCE PROTEIN NORA"/>
    <property type="match status" value="1"/>
</dbReference>
<name>A0A1I1LXJ5_9CLOT</name>
<feature type="transmembrane region" description="Helical" evidence="6">
    <location>
        <begin position="277"/>
        <end position="295"/>
    </location>
</feature>
<feature type="transmembrane region" description="Helical" evidence="6">
    <location>
        <begin position="301"/>
        <end position="325"/>
    </location>
</feature>
<dbReference type="Pfam" id="PF07690">
    <property type="entry name" value="MFS_1"/>
    <property type="match status" value="1"/>
</dbReference>